<feature type="compositionally biased region" description="Basic and acidic residues" evidence="1">
    <location>
        <begin position="143"/>
        <end position="153"/>
    </location>
</feature>
<proteinExistence type="predicted"/>
<dbReference type="GO" id="GO:0016787">
    <property type="term" value="F:hydrolase activity"/>
    <property type="evidence" value="ECO:0007669"/>
    <property type="project" value="UniProtKB-KW"/>
</dbReference>
<reference evidence="4 5" key="1">
    <citation type="submission" date="2016-10" db="EMBL/GenBank/DDBJ databases">
        <authorList>
            <person name="de Groot N.N."/>
        </authorList>
    </citation>
    <scope>NUCLEOTIDE SEQUENCE [LARGE SCALE GENOMIC DNA]</scope>
    <source>
        <strain evidence="4 5">DSM 23042</strain>
    </source>
</reference>
<dbReference type="STRING" id="641238.SAMN04490244_110122"/>
<dbReference type="Gene3D" id="2.40.10.120">
    <property type="match status" value="1"/>
</dbReference>
<dbReference type="SUPFAM" id="SSF47090">
    <property type="entry name" value="PGBD-like"/>
    <property type="match status" value="2"/>
</dbReference>
<dbReference type="InterPro" id="IPR036365">
    <property type="entry name" value="PGBD-like_sf"/>
</dbReference>
<dbReference type="Proteomes" id="UP000198885">
    <property type="component" value="Unassembled WGS sequence"/>
</dbReference>
<keyword evidence="2" id="KW-0732">Signal</keyword>
<keyword evidence="5" id="KW-1185">Reference proteome</keyword>
<dbReference type="AlphaFoldDB" id="A0A1H9WES8"/>
<organism evidence="4 5">
    <name type="scientific">Tranquillimonas rosea</name>
    <dbReference type="NCBI Taxonomy" id="641238"/>
    <lineage>
        <taxon>Bacteria</taxon>
        <taxon>Pseudomonadati</taxon>
        <taxon>Pseudomonadota</taxon>
        <taxon>Alphaproteobacteria</taxon>
        <taxon>Rhodobacterales</taxon>
        <taxon>Roseobacteraceae</taxon>
        <taxon>Tranquillimonas</taxon>
    </lineage>
</organism>
<dbReference type="Pfam" id="PF13365">
    <property type="entry name" value="Trypsin_2"/>
    <property type="match status" value="1"/>
</dbReference>
<dbReference type="PANTHER" id="PTHR43019:SF23">
    <property type="entry name" value="PROTEASE DO-LIKE 5, CHLOROPLASTIC"/>
    <property type="match status" value="1"/>
</dbReference>
<gene>
    <name evidence="4" type="ORF">SAMN04490244_110122</name>
</gene>
<evidence type="ECO:0000313" key="4">
    <source>
        <dbReference type="EMBL" id="SES32334.1"/>
    </source>
</evidence>
<evidence type="ECO:0000313" key="5">
    <source>
        <dbReference type="Proteomes" id="UP000198885"/>
    </source>
</evidence>
<dbReference type="Gene3D" id="1.10.101.10">
    <property type="entry name" value="PGBD-like superfamily/PGBD"/>
    <property type="match status" value="2"/>
</dbReference>
<dbReference type="PANTHER" id="PTHR43019">
    <property type="entry name" value="SERINE ENDOPROTEASE DEGS"/>
    <property type="match status" value="1"/>
</dbReference>
<dbReference type="InterPro" id="IPR009003">
    <property type="entry name" value="Peptidase_S1_PA"/>
</dbReference>
<dbReference type="InterPro" id="IPR002477">
    <property type="entry name" value="Peptidoglycan-bd-like"/>
</dbReference>
<feature type="region of interest" description="Disordered" evidence="1">
    <location>
        <begin position="112"/>
        <end position="153"/>
    </location>
</feature>
<name>A0A1H9WES8_9RHOB</name>
<feature type="domain" description="Peptidoglycan binding-like" evidence="3">
    <location>
        <begin position="158"/>
        <end position="212"/>
    </location>
</feature>
<keyword evidence="4" id="KW-0378">Hydrolase</keyword>
<dbReference type="InterPro" id="IPR036366">
    <property type="entry name" value="PGBDSf"/>
</dbReference>
<feature type="signal peptide" evidence="2">
    <location>
        <begin position="1"/>
        <end position="21"/>
    </location>
</feature>
<feature type="chain" id="PRO_5011560057" evidence="2">
    <location>
        <begin position="22"/>
        <end position="676"/>
    </location>
</feature>
<evidence type="ECO:0000259" key="3">
    <source>
        <dbReference type="Pfam" id="PF01471"/>
    </source>
</evidence>
<evidence type="ECO:0000256" key="2">
    <source>
        <dbReference type="SAM" id="SignalP"/>
    </source>
</evidence>
<sequence length="676" mass="72952">MLSIFRASTTAFFCLTSAAYAQETWLQVEARPNLSAAQESASDYAQQIEDVSGFELGSSGWYAIAIGPFSPDEAARERVFLQREGLIPGDAFTTDGGSFGDRFWPIGAARVQQPEPGSDAAGDQQAQQVQDDTAQNQRQQPGETREEALLGERRLDESARRKLQLALRRTGFYDGPIDAEFGRSTRSAMAAWQGENGAEATGVLTSAQREQLRAQYNEILAEAGPEEVLETPAEARRSESTLSRQERAALQEALEWEGYYDGPIDAAFGPGTRSAMGDWQEANGFSATGVLTTRQRRSLMEEYNSVLDGLGMEVVRDDTAGVEIIMPTGEVSFDRYEPPFAHYSDGTDAMAPRVLLISQRGDQDTLFGLYDIMQTLEMVPQEGERSRNARSFTLVGEGDDFVSHTEARLTSEGHVKGFSLIWPAGDEKRRGRVLDEMQQSFRPLTGIVMDDSIGAPDESQSVDLVSGLKVRKPERSRTGFYIDEAGAVLTTSDVLDQCDRITLNEDIEAQVAATDETLGLTLLTPAQDLSPIAYARFQTGVPRLQSSVAVAGYSFEGVLGAPSLSFGKVADLRDLSGDTTVQRLDVSARPGDAGGPVLNQSGAVLGMLLPGSARLAEGTRLPEGVAFAADVEAISEFLSGTGPAPAAAEETGRGDIGPEQLTRMAADMTVLVSCWK</sequence>
<dbReference type="Pfam" id="PF01471">
    <property type="entry name" value="PG_binding_1"/>
    <property type="match status" value="2"/>
</dbReference>
<evidence type="ECO:0000256" key="1">
    <source>
        <dbReference type="SAM" id="MobiDB-lite"/>
    </source>
</evidence>
<feature type="domain" description="Peptidoglycan binding-like" evidence="3">
    <location>
        <begin position="244"/>
        <end position="297"/>
    </location>
</feature>
<feature type="compositionally biased region" description="Low complexity" evidence="1">
    <location>
        <begin position="119"/>
        <end position="140"/>
    </location>
</feature>
<accession>A0A1H9WES8</accession>
<protein>
    <submittedName>
        <fullName evidence="4">Peptidoglycan-binding (PGRP) domain of peptidoglycan hydrolases-containing protein</fullName>
    </submittedName>
</protein>
<dbReference type="EMBL" id="FOGU01000010">
    <property type="protein sequence ID" value="SES32334.1"/>
    <property type="molecule type" value="Genomic_DNA"/>
</dbReference>
<dbReference type="SUPFAM" id="SSF50494">
    <property type="entry name" value="Trypsin-like serine proteases"/>
    <property type="match status" value="1"/>
</dbReference>
<dbReference type="RefSeq" id="WP_177190493.1">
    <property type="nucleotide sequence ID" value="NZ_FOGU01000010.1"/>
</dbReference>